<dbReference type="EMBL" id="KB870809">
    <property type="protein sequence ID" value="EOA24994.1"/>
    <property type="molecule type" value="Genomic_DNA"/>
</dbReference>
<keyword evidence="2" id="KW-1185">Reference proteome</keyword>
<gene>
    <name evidence="1" type="ORF">CARUB_v10018291mg</name>
</gene>
<evidence type="ECO:0000313" key="1">
    <source>
        <dbReference type="EMBL" id="EOA24994.1"/>
    </source>
</evidence>
<reference evidence="2" key="1">
    <citation type="journal article" date="2013" name="Nat. Genet.">
        <title>The Capsella rubella genome and the genomic consequences of rapid mating system evolution.</title>
        <authorList>
            <person name="Slotte T."/>
            <person name="Hazzouri K.M."/>
            <person name="Agren J.A."/>
            <person name="Koenig D."/>
            <person name="Maumus F."/>
            <person name="Guo Y.L."/>
            <person name="Steige K."/>
            <person name="Platts A.E."/>
            <person name="Escobar J.S."/>
            <person name="Newman L.K."/>
            <person name="Wang W."/>
            <person name="Mandakova T."/>
            <person name="Vello E."/>
            <person name="Smith L.M."/>
            <person name="Henz S.R."/>
            <person name="Steffen J."/>
            <person name="Takuno S."/>
            <person name="Brandvain Y."/>
            <person name="Coop G."/>
            <person name="Andolfatto P."/>
            <person name="Hu T.T."/>
            <person name="Blanchette M."/>
            <person name="Clark R.M."/>
            <person name="Quesneville H."/>
            <person name="Nordborg M."/>
            <person name="Gaut B.S."/>
            <person name="Lysak M.A."/>
            <person name="Jenkins J."/>
            <person name="Grimwood J."/>
            <person name="Chapman J."/>
            <person name="Prochnik S."/>
            <person name="Shu S."/>
            <person name="Rokhsar D."/>
            <person name="Schmutz J."/>
            <person name="Weigel D."/>
            <person name="Wright S.I."/>
        </authorList>
    </citation>
    <scope>NUCLEOTIDE SEQUENCE [LARGE SCALE GENOMIC DNA]</scope>
    <source>
        <strain evidence="2">cv. Monte Gargano</strain>
    </source>
</reference>
<sequence length="104" mass="10020">MLFAFTSGTALSTGKTLLLDLENGIPFTSVCATIPVTTRADGCDPPSTSCIKNSRIGSCPPVTGPGRGIGIGGCVVVVVVGVAVTAGELSSSSSGTGGTGCASV</sequence>
<evidence type="ECO:0000313" key="2">
    <source>
        <dbReference type="Proteomes" id="UP000029121"/>
    </source>
</evidence>
<dbReference type="AlphaFoldDB" id="R0H6U9"/>
<dbReference type="Proteomes" id="UP000029121">
    <property type="component" value="Unassembled WGS sequence"/>
</dbReference>
<proteinExistence type="predicted"/>
<name>R0H6U9_9BRAS</name>
<accession>R0H6U9</accession>
<protein>
    <submittedName>
        <fullName evidence="1">Uncharacterized protein</fullName>
    </submittedName>
</protein>
<organism evidence="1 2">
    <name type="scientific">Capsella rubella</name>
    <dbReference type="NCBI Taxonomy" id="81985"/>
    <lineage>
        <taxon>Eukaryota</taxon>
        <taxon>Viridiplantae</taxon>
        <taxon>Streptophyta</taxon>
        <taxon>Embryophyta</taxon>
        <taxon>Tracheophyta</taxon>
        <taxon>Spermatophyta</taxon>
        <taxon>Magnoliopsida</taxon>
        <taxon>eudicotyledons</taxon>
        <taxon>Gunneridae</taxon>
        <taxon>Pentapetalae</taxon>
        <taxon>rosids</taxon>
        <taxon>malvids</taxon>
        <taxon>Brassicales</taxon>
        <taxon>Brassicaceae</taxon>
        <taxon>Camelineae</taxon>
        <taxon>Capsella</taxon>
    </lineage>
</organism>